<reference evidence="2" key="1">
    <citation type="submission" date="2018-04" db="EMBL/GenBank/DDBJ databases">
        <authorList>
            <person name="Liu S."/>
            <person name="Wang Z."/>
            <person name="Li J."/>
        </authorList>
    </citation>
    <scope>NUCLEOTIDE SEQUENCE [LARGE SCALE GENOMIC DNA]</scope>
    <source>
        <strain evidence="2">S1194</strain>
    </source>
</reference>
<dbReference type="AlphaFoldDB" id="A0A2U1SYA6"/>
<proteinExistence type="predicted"/>
<evidence type="ECO:0000313" key="2">
    <source>
        <dbReference type="Proteomes" id="UP000244978"/>
    </source>
</evidence>
<name>A0A2U1SYA6_9MICO</name>
<evidence type="ECO:0000313" key="1">
    <source>
        <dbReference type="EMBL" id="PWB96607.1"/>
    </source>
</evidence>
<keyword evidence="2" id="KW-1185">Reference proteome</keyword>
<dbReference type="EMBL" id="QEEX01000001">
    <property type="protein sequence ID" value="PWB96607.1"/>
    <property type="molecule type" value="Genomic_DNA"/>
</dbReference>
<sequence length="202" mass="21751">MAGIRTLGRGAGSAAIAVVLGTLMAGCSTNDGSVIGADLMTVAGARVAAEAANSEAAIAILEDGEITVEEYESTLGRYEECASEHDRKFTGRVEDPINGHRIYSPYEYWGSPESEFSPEASACALERDLIELAYINQFDPISDPVILTETRECLVRLGNAVTGNERNFLDFQDDPDLDPAELIDCGAESSFRHWPNIPFSIG</sequence>
<accession>A0A2U1SYA6</accession>
<protein>
    <submittedName>
        <fullName evidence="1">Uncharacterized protein</fullName>
    </submittedName>
</protein>
<dbReference type="Proteomes" id="UP000244978">
    <property type="component" value="Unassembled WGS sequence"/>
</dbReference>
<comment type="caution">
    <text evidence="1">The sequence shown here is derived from an EMBL/GenBank/DDBJ whole genome shotgun (WGS) entry which is preliminary data.</text>
</comment>
<organism evidence="1 2">
    <name type="scientific">Homoserinimonas hongtaonis</name>
    <dbReference type="NCBI Taxonomy" id="2079791"/>
    <lineage>
        <taxon>Bacteria</taxon>
        <taxon>Bacillati</taxon>
        <taxon>Actinomycetota</taxon>
        <taxon>Actinomycetes</taxon>
        <taxon>Micrococcales</taxon>
        <taxon>Microbacteriaceae</taxon>
        <taxon>Homoserinimonas</taxon>
    </lineage>
</organism>
<dbReference type="PROSITE" id="PS51257">
    <property type="entry name" value="PROKAR_LIPOPROTEIN"/>
    <property type="match status" value="1"/>
</dbReference>
<gene>
    <name evidence="1" type="ORF">DF220_01220</name>
</gene>